<evidence type="ECO:0000313" key="2">
    <source>
        <dbReference type="Proteomes" id="UP001165586"/>
    </source>
</evidence>
<sequence length="64" mass="7440">MLTIEQKAAVARLQGQEKLISGLLEEVKADLIKAIVNTEPHELKTREENYQQYQLIKKLDNKIY</sequence>
<dbReference type="RefSeq" id="WP_259543595.1">
    <property type="nucleotide sequence ID" value="NZ_JANLCJ010000537.1"/>
</dbReference>
<dbReference type="Proteomes" id="UP001165586">
    <property type="component" value="Unassembled WGS sequence"/>
</dbReference>
<keyword evidence="2" id="KW-1185">Reference proteome</keyword>
<organism evidence="1 2">
    <name type="scientific">Herbiconiux daphne</name>
    <dbReference type="NCBI Taxonomy" id="2970914"/>
    <lineage>
        <taxon>Bacteria</taxon>
        <taxon>Bacillati</taxon>
        <taxon>Actinomycetota</taxon>
        <taxon>Actinomycetes</taxon>
        <taxon>Micrococcales</taxon>
        <taxon>Microbacteriaceae</taxon>
        <taxon>Herbiconiux</taxon>
    </lineage>
</organism>
<feature type="non-terminal residue" evidence="1">
    <location>
        <position position="64"/>
    </location>
</feature>
<proteinExistence type="predicted"/>
<protein>
    <submittedName>
        <fullName evidence="1">Uncharacterized protein</fullName>
    </submittedName>
</protein>
<evidence type="ECO:0000313" key="1">
    <source>
        <dbReference type="EMBL" id="MCS5737249.1"/>
    </source>
</evidence>
<dbReference type="EMBL" id="JANLCJ010000537">
    <property type="protein sequence ID" value="MCS5737249.1"/>
    <property type="molecule type" value="Genomic_DNA"/>
</dbReference>
<reference evidence="1" key="1">
    <citation type="submission" date="2022-08" db="EMBL/GenBank/DDBJ databases">
        <authorList>
            <person name="Deng Y."/>
            <person name="Han X.-F."/>
            <person name="Zhang Y.-Q."/>
        </authorList>
    </citation>
    <scope>NUCLEOTIDE SEQUENCE</scope>
    <source>
        <strain evidence="1">CPCC 203386</strain>
    </source>
</reference>
<comment type="caution">
    <text evidence="1">The sequence shown here is derived from an EMBL/GenBank/DDBJ whole genome shotgun (WGS) entry which is preliminary data.</text>
</comment>
<accession>A0ABT2HBD6</accession>
<gene>
    <name evidence="1" type="ORF">N1032_26320</name>
</gene>
<name>A0ABT2HBD6_9MICO</name>